<name>A0A392M5I9_9FABA</name>
<dbReference type="Proteomes" id="UP000265520">
    <property type="component" value="Unassembled WGS sequence"/>
</dbReference>
<proteinExistence type="predicted"/>
<sequence length="116" mass="13356">MYLRRPQAHATTRKAHTNEYLRRNTFTRKNWGRKQLAAASFEKDSRKQSCKLIASDNSAVKAYGKCCIQLPLRRTKADGNTAQFDESVSADPRHTQMNNPFTVAWDKKPPQMPINF</sequence>
<gene>
    <name evidence="2" type="ORF">A2U01_0003473</name>
</gene>
<keyword evidence="3" id="KW-1185">Reference proteome</keyword>
<dbReference type="AlphaFoldDB" id="A0A392M5I9"/>
<accession>A0A392M5I9</accession>
<protein>
    <submittedName>
        <fullName evidence="2">Uncharacterized protein</fullName>
    </submittedName>
</protein>
<evidence type="ECO:0000313" key="2">
    <source>
        <dbReference type="EMBL" id="MCH82662.1"/>
    </source>
</evidence>
<feature type="region of interest" description="Disordered" evidence="1">
    <location>
        <begin position="1"/>
        <end position="22"/>
    </location>
</feature>
<evidence type="ECO:0000256" key="1">
    <source>
        <dbReference type="SAM" id="MobiDB-lite"/>
    </source>
</evidence>
<comment type="caution">
    <text evidence="2">The sequence shown here is derived from an EMBL/GenBank/DDBJ whole genome shotgun (WGS) entry which is preliminary data.</text>
</comment>
<dbReference type="EMBL" id="LXQA010004001">
    <property type="protein sequence ID" value="MCH82662.1"/>
    <property type="molecule type" value="Genomic_DNA"/>
</dbReference>
<feature type="region of interest" description="Disordered" evidence="1">
    <location>
        <begin position="83"/>
        <end position="116"/>
    </location>
</feature>
<organism evidence="2 3">
    <name type="scientific">Trifolium medium</name>
    <dbReference type="NCBI Taxonomy" id="97028"/>
    <lineage>
        <taxon>Eukaryota</taxon>
        <taxon>Viridiplantae</taxon>
        <taxon>Streptophyta</taxon>
        <taxon>Embryophyta</taxon>
        <taxon>Tracheophyta</taxon>
        <taxon>Spermatophyta</taxon>
        <taxon>Magnoliopsida</taxon>
        <taxon>eudicotyledons</taxon>
        <taxon>Gunneridae</taxon>
        <taxon>Pentapetalae</taxon>
        <taxon>rosids</taxon>
        <taxon>fabids</taxon>
        <taxon>Fabales</taxon>
        <taxon>Fabaceae</taxon>
        <taxon>Papilionoideae</taxon>
        <taxon>50 kb inversion clade</taxon>
        <taxon>NPAAA clade</taxon>
        <taxon>Hologalegina</taxon>
        <taxon>IRL clade</taxon>
        <taxon>Trifolieae</taxon>
        <taxon>Trifolium</taxon>
    </lineage>
</organism>
<reference evidence="2 3" key="1">
    <citation type="journal article" date="2018" name="Front. Plant Sci.">
        <title>Red Clover (Trifolium pratense) and Zigzag Clover (T. medium) - A Picture of Genomic Similarities and Differences.</title>
        <authorList>
            <person name="Dluhosova J."/>
            <person name="Istvanek J."/>
            <person name="Nedelnik J."/>
            <person name="Repkova J."/>
        </authorList>
    </citation>
    <scope>NUCLEOTIDE SEQUENCE [LARGE SCALE GENOMIC DNA]</scope>
    <source>
        <strain evidence="3">cv. 10/8</strain>
        <tissue evidence="2">Leaf</tissue>
    </source>
</reference>
<evidence type="ECO:0000313" key="3">
    <source>
        <dbReference type="Proteomes" id="UP000265520"/>
    </source>
</evidence>